<dbReference type="AlphaFoldDB" id="A0A1Y5TG49"/>
<keyword evidence="3" id="KW-1185">Reference proteome</keyword>
<dbReference type="InterPro" id="IPR036390">
    <property type="entry name" value="WH_DNA-bd_sf"/>
</dbReference>
<sequence length="201" mass="22195">MAEREDELTDQLSKAGIDEAVSRSALELDAIMQHWRRRVIKRELGQRALADLGLTLEMPLLDVLMAVWGPAQEFGEDPGCEVMVSTVATRLGIDPSRASRLTSELIRLGLVRRAVSQADARRAVLELTAEGDRIVRAVRHYKFLILGSFLKDWTEAELAAFIPLLERFSAWSEASEQPGDRIAAEIAGLRESLGSDAETPG</sequence>
<reference evidence="2 3" key="1">
    <citation type="submission" date="2017-03" db="EMBL/GenBank/DDBJ databases">
        <authorList>
            <person name="Afonso C.L."/>
            <person name="Miller P.J."/>
            <person name="Scott M.A."/>
            <person name="Spackman E."/>
            <person name="Goraichik I."/>
            <person name="Dimitrov K.M."/>
            <person name="Suarez D.L."/>
            <person name="Swayne D.E."/>
        </authorList>
    </citation>
    <scope>NUCLEOTIDE SEQUENCE [LARGE SCALE GENOMIC DNA]</scope>
    <source>
        <strain evidence="2 3">CECT 7023</strain>
    </source>
</reference>
<evidence type="ECO:0000313" key="3">
    <source>
        <dbReference type="Proteomes" id="UP000193900"/>
    </source>
</evidence>
<dbReference type="PANTHER" id="PTHR33164:SF57">
    <property type="entry name" value="MARR-FAMILY TRANSCRIPTIONAL REGULATOR"/>
    <property type="match status" value="1"/>
</dbReference>
<dbReference type="EMBL" id="FWFZ01000015">
    <property type="protein sequence ID" value="SLN61146.1"/>
    <property type="molecule type" value="Genomic_DNA"/>
</dbReference>
<organism evidence="2 3">
    <name type="scientific">Roseisalinus antarcticus</name>
    <dbReference type="NCBI Taxonomy" id="254357"/>
    <lineage>
        <taxon>Bacteria</taxon>
        <taxon>Pseudomonadati</taxon>
        <taxon>Pseudomonadota</taxon>
        <taxon>Alphaproteobacteria</taxon>
        <taxon>Rhodobacterales</taxon>
        <taxon>Roseobacteraceae</taxon>
        <taxon>Roseisalinus</taxon>
    </lineage>
</organism>
<dbReference type="Pfam" id="PF12802">
    <property type="entry name" value="MarR_2"/>
    <property type="match status" value="1"/>
</dbReference>
<dbReference type="PANTHER" id="PTHR33164">
    <property type="entry name" value="TRANSCRIPTIONAL REGULATOR, MARR FAMILY"/>
    <property type="match status" value="1"/>
</dbReference>
<name>A0A1Y5TG49_9RHOB</name>
<dbReference type="RefSeq" id="WP_085879659.1">
    <property type="nucleotide sequence ID" value="NZ_FWFZ01000015.1"/>
</dbReference>
<accession>A0A1Y5TG49</accession>
<dbReference type="SMART" id="SM00347">
    <property type="entry name" value="HTH_MARR"/>
    <property type="match status" value="1"/>
</dbReference>
<proteinExistence type="predicted"/>
<dbReference type="InterPro" id="IPR036388">
    <property type="entry name" value="WH-like_DNA-bd_sf"/>
</dbReference>
<protein>
    <submittedName>
        <fullName evidence="2">MarR family protein</fullName>
    </submittedName>
</protein>
<evidence type="ECO:0000313" key="2">
    <source>
        <dbReference type="EMBL" id="SLN61146.1"/>
    </source>
</evidence>
<evidence type="ECO:0000259" key="1">
    <source>
        <dbReference type="PROSITE" id="PS50995"/>
    </source>
</evidence>
<dbReference type="SUPFAM" id="SSF46785">
    <property type="entry name" value="Winged helix' DNA-binding domain"/>
    <property type="match status" value="1"/>
</dbReference>
<dbReference type="Proteomes" id="UP000193900">
    <property type="component" value="Unassembled WGS sequence"/>
</dbReference>
<dbReference type="GO" id="GO:0006950">
    <property type="term" value="P:response to stress"/>
    <property type="evidence" value="ECO:0007669"/>
    <property type="project" value="TreeGrafter"/>
</dbReference>
<feature type="domain" description="HTH marR-type" evidence="1">
    <location>
        <begin position="14"/>
        <end position="170"/>
    </location>
</feature>
<gene>
    <name evidence="2" type="ORF">ROA7023_02841</name>
</gene>
<dbReference type="InterPro" id="IPR039422">
    <property type="entry name" value="MarR/SlyA-like"/>
</dbReference>
<dbReference type="PROSITE" id="PS50995">
    <property type="entry name" value="HTH_MARR_2"/>
    <property type="match status" value="1"/>
</dbReference>
<dbReference type="GO" id="GO:0003700">
    <property type="term" value="F:DNA-binding transcription factor activity"/>
    <property type="evidence" value="ECO:0007669"/>
    <property type="project" value="InterPro"/>
</dbReference>
<dbReference type="InterPro" id="IPR000835">
    <property type="entry name" value="HTH_MarR-typ"/>
</dbReference>
<dbReference type="Gene3D" id="1.10.10.10">
    <property type="entry name" value="Winged helix-like DNA-binding domain superfamily/Winged helix DNA-binding domain"/>
    <property type="match status" value="1"/>
</dbReference>